<evidence type="ECO:0000313" key="7">
    <source>
        <dbReference type="EMBL" id="KLO08732.1"/>
    </source>
</evidence>
<feature type="domain" description="Clp ATPase C-terminal" evidence="6">
    <location>
        <begin position="697"/>
        <end position="787"/>
    </location>
</feature>
<dbReference type="SMART" id="SM00382">
    <property type="entry name" value="AAA"/>
    <property type="match status" value="1"/>
</dbReference>
<evidence type="ECO:0000256" key="1">
    <source>
        <dbReference type="ARBA" id="ARBA00022741"/>
    </source>
</evidence>
<dbReference type="InterPro" id="IPR003959">
    <property type="entry name" value="ATPase_AAA_core"/>
</dbReference>
<dbReference type="InterPro" id="IPR036770">
    <property type="entry name" value="Ankyrin_rpt-contain_sf"/>
</dbReference>
<dbReference type="Pfam" id="PF10431">
    <property type="entry name" value="ClpB_D2-small"/>
    <property type="match status" value="1"/>
</dbReference>
<dbReference type="GO" id="GO:0005739">
    <property type="term" value="C:mitochondrion"/>
    <property type="evidence" value="ECO:0007669"/>
    <property type="project" value="TreeGrafter"/>
</dbReference>
<keyword evidence="1" id="KW-0547">Nucleotide-binding</keyword>
<gene>
    <name evidence="7" type="ORF">SCHPADRAFT_596821</name>
</gene>
<dbReference type="SUPFAM" id="SSF48403">
    <property type="entry name" value="Ankyrin repeat"/>
    <property type="match status" value="1"/>
</dbReference>
<feature type="region of interest" description="Disordered" evidence="4">
    <location>
        <begin position="34"/>
        <end position="54"/>
    </location>
</feature>
<accession>A0A0H2RBD7</accession>
<dbReference type="CDD" id="cd19499">
    <property type="entry name" value="RecA-like_ClpB_Hsp104-like"/>
    <property type="match status" value="1"/>
</dbReference>
<keyword evidence="8" id="KW-1185">Reference proteome</keyword>
<dbReference type="Gene3D" id="1.25.40.20">
    <property type="entry name" value="Ankyrin repeat-containing domain"/>
    <property type="match status" value="2"/>
</dbReference>
<dbReference type="PANTHER" id="PTHR11638">
    <property type="entry name" value="ATP-DEPENDENT CLP PROTEASE"/>
    <property type="match status" value="1"/>
</dbReference>
<evidence type="ECO:0000259" key="6">
    <source>
        <dbReference type="SMART" id="SM01086"/>
    </source>
</evidence>
<dbReference type="GO" id="GO:0034605">
    <property type="term" value="P:cellular response to heat"/>
    <property type="evidence" value="ECO:0007669"/>
    <property type="project" value="TreeGrafter"/>
</dbReference>
<sequence length="809" mass="90373">MMGGGLEAVTFAHGLATACLSKIFLRDSDRRASSVVAPCHGPDQSSSSPTHEDERMHASLIFPPIRNRNTCAVSPLCQAIVKRDLSLVQKHVSALPKLASTRHTLGFYPLVAALLSCDSAVVELLVTQAGIRPDCITAEYSGKIDDEVLRSEFSFNPSYALIPGATAMHYACMTNNSQMIEIICRISGDFLRLDSHGKIPGDYIDSSTDEGFEARSVYTTAQEQWERRFHLSGLITHDTMASAIFHKNTPLFESLLQSVGLGYRPPSAPPAPYTSDSQMQMMVPPPPPPKSTWTYLHVAVLNQYLPFIERIVEADPAVVNIQGSGFKDCKCFLRTHNLPYSYLDGATPLHLASLLGDFEIVDILLKAGANWDIRDYYGRTERDYFLIDHNEDEAIKLKEMFEEEGRRRQELIEDEEDEEYIKEMLEVWGDEEETHSNNDDSNDRDVEMEDVDRGDNDKVQGLDIEEVIGAKIIGQRGPIRSVASAIRLRKNGWDDPDKPLVMLFLGSSGVGKTELAKQIAMYIHGEGASDRTAGQVVTELENDSKFVRIDMSEYQLSHSVMNLYGSPKSYVGYEEGGCLTSKLLENPGAIVLLDEIEKAHPDVLTLFLQVFDDGRITDSKAGVVNCKDAIFIMTSNLASSHIKARSSMLRKFAEAGHEEYLRVIREFNREIHPILKHALKRDEFLGRINQIVVFLPLNEEEISIVINNELKVWKLRAKKQHGIELDWSAEVVDKLAKAYDVNYGVRSVINEVRRIAVQCVAEAQFSGVLKKNYLAYLTVEEKGGITLKSENRIGNVSSGSGCRYPLDNT</sequence>
<dbReference type="InParanoid" id="A0A0H2RBD7"/>
<dbReference type="Gene3D" id="3.40.50.300">
    <property type="entry name" value="P-loop containing nucleotide triphosphate hydrolases"/>
    <property type="match status" value="1"/>
</dbReference>
<evidence type="ECO:0000256" key="3">
    <source>
        <dbReference type="PROSITE-ProRule" id="PRU00023"/>
    </source>
</evidence>
<organism evidence="7 8">
    <name type="scientific">Schizopora paradoxa</name>
    <dbReference type="NCBI Taxonomy" id="27342"/>
    <lineage>
        <taxon>Eukaryota</taxon>
        <taxon>Fungi</taxon>
        <taxon>Dikarya</taxon>
        <taxon>Basidiomycota</taxon>
        <taxon>Agaricomycotina</taxon>
        <taxon>Agaricomycetes</taxon>
        <taxon>Hymenochaetales</taxon>
        <taxon>Schizoporaceae</taxon>
        <taxon>Schizopora</taxon>
    </lineage>
</organism>
<evidence type="ECO:0000256" key="4">
    <source>
        <dbReference type="SAM" id="MobiDB-lite"/>
    </source>
</evidence>
<dbReference type="InterPro" id="IPR027417">
    <property type="entry name" value="P-loop_NTPase"/>
</dbReference>
<dbReference type="InterPro" id="IPR003593">
    <property type="entry name" value="AAA+_ATPase"/>
</dbReference>
<dbReference type="OrthoDB" id="18170at2759"/>
<dbReference type="SUPFAM" id="SSF52540">
    <property type="entry name" value="P-loop containing nucleoside triphosphate hydrolases"/>
    <property type="match status" value="1"/>
</dbReference>
<dbReference type="PROSITE" id="PS50297">
    <property type="entry name" value="ANK_REP_REGION"/>
    <property type="match status" value="1"/>
</dbReference>
<feature type="region of interest" description="Disordered" evidence="4">
    <location>
        <begin position="427"/>
        <end position="456"/>
    </location>
</feature>
<dbReference type="Pfam" id="PF00023">
    <property type="entry name" value="Ank"/>
    <property type="match status" value="1"/>
</dbReference>
<dbReference type="EMBL" id="KQ086079">
    <property type="protein sequence ID" value="KLO08732.1"/>
    <property type="molecule type" value="Genomic_DNA"/>
</dbReference>
<dbReference type="STRING" id="27342.A0A0H2RBD7"/>
<dbReference type="GO" id="GO:0016887">
    <property type="term" value="F:ATP hydrolysis activity"/>
    <property type="evidence" value="ECO:0007669"/>
    <property type="project" value="InterPro"/>
</dbReference>
<dbReference type="GO" id="GO:0005524">
    <property type="term" value="F:ATP binding"/>
    <property type="evidence" value="ECO:0007669"/>
    <property type="project" value="UniProtKB-KW"/>
</dbReference>
<dbReference type="InterPro" id="IPR019489">
    <property type="entry name" value="Clp_ATPase_C"/>
</dbReference>
<proteinExistence type="predicted"/>
<dbReference type="PROSITE" id="PS50088">
    <property type="entry name" value="ANK_REPEAT"/>
    <property type="match status" value="1"/>
</dbReference>
<evidence type="ECO:0000256" key="2">
    <source>
        <dbReference type="ARBA" id="ARBA00022840"/>
    </source>
</evidence>
<feature type="repeat" description="ANK" evidence="3">
    <location>
        <begin position="344"/>
        <end position="376"/>
    </location>
</feature>
<feature type="compositionally biased region" description="Basic and acidic residues" evidence="4">
    <location>
        <begin position="434"/>
        <end position="456"/>
    </location>
</feature>
<keyword evidence="2" id="KW-0067">ATP-binding</keyword>
<evidence type="ECO:0000259" key="5">
    <source>
        <dbReference type="SMART" id="SM00382"/>
    </source>
</evidence>
<name>A0A0H2RBD7_9AGAM</name>
<dbReference type="SMART" id="SM01086">
    <property type="entry name" value="ClpB_D2-small"/>
    <property type="match status" value="1"/>
</dbReference>
<feature type="domain" description="AAA+ ATPase" evidence="5">
    <location>
        <begin position="498"/>
        <end position="665"/>
    </location>
</feature>
<dbReference type="PANTHER" id="PTHR11638:SF93">
    <property type="entry name" value="MITOCHONDRIAL DISAGGREGASE"/>
    <property type="match status" value="1"/>
</dbReference>
<keyword evidence="3" id="KW-0040">ANK repeat</keyword>
<protein>
    <submittedName>
        <fullName evidence="7">Uncharacterized protein</fullName>
    </submittedName>
</protein>
<dbReference type="InterPro" id="IPR050130">
    <property type="entry name" value="ClpA_ClpB"/>
</dbReference>
<dbReference type="InterPro" id="IPR002110">
    <property type="entry name" value="Ankyrin_rpt"/>
</dbReference>
<reference evidence="7 8" key="1">
    <citation type="submission" date="2015-04" db="EMBL/GenBank/DDBJ databases">
        <title>Complete genome sequence of Schizopora paradoxa KUC8140, a cosmopolitan wood degrader in East Asia.</title>
        <authorList>
            <consortium name="DOE Joint Genome Institute"/>
            <person name="Min B."/>
            <person name="Park H."/>
            <person name="Jang Y."/>
            <person name="Kim J.-J."/>
            <person name="Kim K.H."/>
            <person name="Pangilinan J."/>
            <person name="Lipzen A."/>
            <person name="Riley R."/>
            <person name="Grigoriev I.V."/>
            <person name="Spatafora J.W."/>
            <person name="Choi I.-G."/>
        </authorList>
    </citation>
    <scope>NUCLEOTIDE SEQUENCE [LARGE SCALE GENOMIC DNA]</scope>
    <source>
        <strain evidence="7 8">KUC8140</strain>
    </source>
</reference>
<evidence type="ECO:0000313" key="8">
    <source>
        <dbReference type="Proteomes" id="UP000053477"/>
    </source>
</evidence>
<dbReference type="SMART" id="SM00248">
    <property type="entry name" value="ANK"/>
    <property type="match status" value="4"/>
</dbReference>
<dbReference type="Pfam" id="PF07724">
    <property type="entry name" value="AAA_2"/>
    <property type="match status" value="1"/>
</dbReference>
<dbReference type="AlphaFoldDB" id="A0A0H2RBD7"/>
<dbReference type="Proteomes" id="UP000053477">
    <property type="component" value="Unassembled WGS sequence"/>
</dbReference>